<evidence type="ECO:0000256" key="18">
    <source>
        <dbReference type="PROSITE-ProRule" id="PRU00175"/>
    </source>
</evidence>
<comment type="similarity">
    <text evidence="4">Belongs to the pex2/pex10/pex12 family.</text>
</comment>
<evidence type="ECO:0000256" key="6">
    <source>
        <dbReference type="ARBA" id="ARBA00022448"/>
    </source>
</evidence>
<protein>
    <recommendedName>
        <fullName evidence="5">RING-type E3 ubiquitin transferase</fullName>
        <ecNumber evidence="5">2.3.2.27</ecNumber>
    </recommendedName>
</protein>
<evidence type="ECO:0000313" key="22">
    <source>
        <dbReference type="Proteomes" id="UP001165060"/>
    </source>
</evidence>
<evidence type="ECO:0000256" key="11">
    <source>
        <dbReference type="ARBA" id="ARBA00022771"/>
    </source>
</evidence>
<keyword evidence="9" id="KW-0812">Transmembrane</keyword>
<evidence type="ECO:0000256" key="2">
    <source>
        <dbReference type="ARBA" id="ARBA00004585"/>
    </source>
</evidence>
<evidence type="ECO:0000256" key="16">
    <source>
        <dbReference type="ARBA" id="ARBA00023136"/>
    </source>
</evidence>
<keyword evidence="11 18" id="KW-0863">Zinc-finger</keyword>
<dbReference type="InterPro" id="IPR013083">
    <property type="entry name" value="Znf_RING/FYVE/PHD"/>
</dbReference>
<evidence type="ECO:0000256" key="3">
    <source>
        <dbReference type="ARBA" id="ARBA00004906"/>
    </source>
</evidence>
<keyword evidence="12" id="KW-0833">Ubl conjugation pathway</keyword>
<evidence type="ECO:0000256" key="17">
    <source>
        <dbReference type="ARBA" id="ARBA00023140"/>
    </source>
</evidence>
<dbReference type="InterPro" id="IPR025654">
    <property type="entry name" value="PEX2/10"/>
</dbReference>
<keyword evidence="7" id="KW-0962">Peroxisome biogenesis</keyword>
<reference evidence="21 22" key="1">
    <citation type="journal article" date="2023" name="Commun. Biol.">
        <title>Genome analysis of Parmales, the sister group of diatoms, reveals the evolutionary specialization of diatoms from phago-mixotrophs to photoautotrophs.</title>
        <authorList>
            <person name="Ban H."/>
            <person name="Sato S."/>
            <person name="Yoshikawa S."/>
            <person name="Yamada K."/>
            <person name="Nakamura Y."/>
            <person name="Ichinomiya M."/>
            <person name="Sato N."/>
            <person name="Blanc-Mathieu R."/>
            <person name="Endo H."/>
            <person name="Kuwata A."/>
            <person name="Ogata H."/>
        </authorList>
    </citation>
    <scope>NUCLEOTIDE SEQUENCE [LARGE SCALE GENOMIC DNA]</scope>
</reference>
<dbReference type="Gene3D" id="3.30.40.10">
    <property type="entry name" value="Zinc/RING finger domain, C3HC4 (zinc finger)"/>
    <property type="match status" value="1"/>
</dbReference>
<evidence type="ECO:0000256" key="15">
    <source>
        <dbReference type="ARBA" id="ARBA00022989"/>
    </source>
</evidence>
<evidence type="ECO:0000256" key="4">
    <source>
        <dbReference type="ARBA" id="ARBA00008704"/>
    </source>
</evidence>
<dbReference type="SMART" id="SM00184">
    <property type="entry name" value="RING"/>
    <property type="match status" value="1"/>
</dbReference>
<evidence type="ECO:0000256" key="7">
    <source>
        <dbReference type="ARBA" id="ARBA00022593"/>
    </source>
</evidence>
<feature type="domain" description="RING-type" evidence="20">
    <location>
        <begin position="159"/>
        <end position="197"/>
    </location>
</feature>
<comment type="subcellular location">
    <subcellularLocation>
        <location evidence="2">Peroxisome membrane</location>
        <topology evidence="2">Multi-pass membrane protein</topology>
    </subcellularLocation>
</comment>
<feature type="region of interest" description="Disordered" evidence="19">
    <location>
        <begin position="125"/>
        <end position="149"/>
    </location>
</feature>
<keyword evidence="8" id="KW-0808">Transferase</keyword>
<evidence type="ECO:0000256" key="1">
    <source>
        <dbReference type="ARBA" id="ARBA00000900"/>
    </source>
</evidence>
<evidence type="ECO:0000256" key="14">
    <source>
        <dbReference type="ARBA" id="ARBA00022927"/>
    </source>
</evidence>
<keyword evidence="22" id="KW-1185">Reference proteome</keyword>
<evidence type="ECO:0000256" key="13">
    <source>
        <dbReference type="ARBA" id="ARBA00022833"/>
    </source>
</evidence>
<feature type="compositionally biased region" description="Pro residues" evidence="19">
    <location>
        <begin position="131"/>
        <end position="142"/>
    </location>
</feature>
<keyword evidence="10" id="KW-0479">Metal-binding</keyword>
<comment type="catalytic activity">
    <reaction evidence="1">
        <text>S-ubiquitinyl-[E2 ubiquitin-conjugating enzyme]-L-cysteine + [acceptor protein]-L-lysine = [E2 ubiquitin-conjugating enzyme]-L-cysteine + N(6)-ubiquitinyl-[acceptor protein]-L-lysine.</text>
        <dbReference type="EC" id="2.3.2.27"/>
    </reaction>
</comment>
<dbReference type="PANTHER" id="PTHR23350">
    <property type="entry name" value="PEROXISOME ASSEMBLY PROTEIN 10"/>
    <property type="match status" value="1"/>
</dbReference>
<evidence type="ECO:0000259" key="20">
    <source>
        <dbReference type="PROSITE" id="PS50089"/>
    </source>
</evidence>
<evidence type="ECO:0000313" key="21">
    <source>
        <dbReference type="EMBL" id="GMI22202.1"/>
    </source>
</evidence>
<dbReference type="EMBL" id="BRYB01003883">
    <property type="protein sequence ID" value="GMI22202.1"/>
    <property type="molecule type" value="Genomic_DNA"/>
</dbReference>
<proteinExistence type="inferred from homology"/>
<keyword evidence="16" id="KW-0472">Membrane</keyword>
<gene>
    <name evidence="21" type="ORF">TeGR_g9708</name>
</gene>
<comment type="caution">
    <text evidence="21">The sequence shown here is derived from an EMBL/GenBank/DDBJ whole genome shotgun (WGS) entry which is preliminary data.</text>
</comment>
<dbReference type="EC" id="2.3.2.27" evidence="5"/>
<dbReference type="Pfam" id="PF13639">
    <property type="entry name" value="zf-RING_2"/>
    <property type="match status" value="1"/>
</dbReference>
<organism evidence="21 22">
    <name type="scientific">Tetraparma gracilis</name>
    <dbReference type="NCBI Taxonomy" id="2962635"/>
    <lineage>
        <taxon>Eukaryota</taxon>
        <taxon>Sar</taxon>
        <taxon>Stramenopiles</taxon>
        <taxon>Ochrophyta</taxon>
        <taxon>Bolidophyceae</taxon>
        <taxon>Parmales</taxon>
        <taxon>Triparmaceae</taxon>
        <taxon>Tetraparma</taxon>
    </lineage>
</organism>
<comment type="pathway">
    <text evidence="3">Protein modification; protein ubiquitination.</text>
</comment>
<dbReference type="InterPro" id="IPR001841">
    <property type="entry name" value="Znf_RING"/>
</dbReference>
<evidence type="ECO:0000256" key="9">
    <source>
        <dbReference type="ARBA" id="ARBA00022692"/>
    </source>
</evidence>
<dbReference type="SUPFAM" id="SSF57850">
    <property type="entry name" value="RING/U-box"/>
    <property type="match status" value="1"/>
</dbReference>
<evidence type="ECO:0000256" key="12">
    <source>
        <dbReference type="ARBA" id="ARBA00022786"/>
    </source>
</evidence>
<dbReference type="Proteomes" id="UP001165060">
    <property type="component" value="Unassembled WGS sequence"/>
</dbReference>
<keyword evidence="15" id="KW-1133">Transmembrane helix</keyword>
<keyword evidence="14" id="KW-0653">Protein transport</keyword>
<accession>A0ABQ6M9K2</accession>
<dbReference type="InterPro" id="IPR017907">
    <property type="entry name" value="Znf_RING_CS"/>
</dbReference>
<keyword evidence="13" id="KW-0862">Zinc</keyword>
<evidence type="ECO:0000256" key="10">
    <source>
        <dbReference type="ARBA" id="ARBA00022723"/>
    </source>
</evidence>
<dbReference type="PROSITE" id="PS50089">
    <property type="entry name" value="ZF_RING_2"/>
    <property type="match status" value="1"/>
</dbReference>
<evidence type="ECO:0000256" key="8">
    <source>
        <dbReference type="ARBA" id="ARBA00022679"/>
    </source>
</evidence>
<keyword evidence="17" id="KW-0576">Peroxisome</keyword>
<keyword evidence="6" id="KW-0813">Transport</keyword>
<evidence type="ECO:0000256" key="19">
    <source>
        <dbReference type="SAM" id="MobiDB-lite"/>
    </source>
</evidence>
<name>A0ABQ6M9K2_9STRA</name>
<dbReference type="PROSITE" id="PS00518">
    <property type="entry name" value="ZF_RING_1"/>
    <property type="match status" value="1"/>
</dbReference>
<evidence type="ECO:0000256" key="5">
    <source>
        <dbReference type="ARBA" id="ARBA00012483"/>
    </source>
</evidence>
<sequence>MPASSSASLLASMKDLHYTSLLHNLLSPLSPHLPPQLLPFLPLLSRFLYEACSLRASQRPRAGATLRTPGGALAGATRPLPSPALYLLLSFALPALLLHLAAGDARAPSRAERARAIRERMMQGAAAGLPSPHPPHSPPSPPGLLSALRTPGGPPAPTCAICLCPRSSPAALPCGHVFCWSCVVPWVRESGRCPSCREGGGVRGVIPLEGYR</sequence>
<dbReference type="PANTHER" id="PTHR23350:SF0">
    <property type="entry name" value="PEROXISOME BIOGENESIS FACTOR 10"/>
    <property type="match status" value="1"/>
</dbReference>